<evidence type="ECO:0000313" key="7">
    <source>
        <dbReference type="EMBL" id="MFC5906678.1"/>
    </source>
</evidence>
<feature type="domain" description="UvrD-like helicase ATP-binding" evidence="6">
    <location>
        <begin position="180"/>
        <end position="630"/>
    </location>
</feature>
<comment type="caution">
    <text evidence="7">The sequence shown here is derived from an EMBL/GenBank/DDBJ whole genome shotgun (WGS) entry which is preliminary data.</text>
</comment>
<dbReference type="PANTHER" id="PTHR11070:SF45">
    <property type="entry name" value="DNA 3'-5' HELICASE"/>
    <property type="match status" value="1"/>
</dbReference>
<dbReference type="InterPro" id="IPR014016">
    <property type="entry name" value="UvrD-like_ATP-bd"/>
</dbReference>
<keyword evidence="3 5" id="KW-0347">Helicase</keyword>
<evidence type="ECO:0000256" key="1">
    <source>
        <dbReference type="ARBA" id="ARBA00022741"/>
    </source>
</evidence>
<proteinExistence type="predicted"/>
<protein>
    <submittedName>
        <fullName evidence="7">HelD family protein</fullName>
    </submittedName>
</protein>
<evidence type="ECO:0000256" key="5">
    <source>
        <dbReference type="PROSITE-ProRule" id="PRU00560"/>
    </source>
</evidence>
<organism evidence="7 8">
    <name type="scientific">Streptacidiphilus monticola</name>
    <dbReference type="NCBI Taxonomy" id="2161674"/>
    <lineage>
        <taxon>Bacteria</taxon>
        <taxon>Bacillati</taxon>
        <taxon>Actinomycetota</taxon>
        <taxon>Actinomycetes</taxon>
        <taxon>Kitasatosporales</taxon>
        <taxon>Streptomycetaceae</taxon>
        <taxon>Streptacidiphilus</taxon>
    </lineage>
</organism>
<evidence type="ECO:0000256" key="2">
    <source>
        <dbReference type="ARBA" id="ARBA00022801"/>
    </source>
</evidence>
<dbReference type="RefSeq" id="WP_380580335.1">
    <property type="nucleotide sequence ID" value="NZ_JBHSQJ010000016.1"/>
</dbReference>
<feature type="binding site" evidence="5">
    <location>
        <begin position="201"/>
        <end position="208"/>
    </location>
    <ligand>
        <name>ATP</name>
        <dbReference type="ChEBI" id="CHEBI:30616"/>
    </ligand>
</feature>
<dbReference type="Gene3D" id="3.40.50.300">
    <property type="entry name" value="P-loop containing nucleotide triphosphate hydrolases"/>
    <property type="match status" value="3"/>
</dbReference>
<dbReference type="EMBL" id="JBHSQJ010000016">
    <property type="protein sequence ID" value="MFC5906678.1"/>
    <property type="molecule type" value="Genomic_DNA"/>
</dbReference>
<dbReference type="Proteomes" id="UP001596174">
    <property type="component" value="Unassembled WGS sequence"/>
</dbReference>
<sequence>MSSAHELAREQRHLDLLHRQVDLRRAQADAELRGTLRQSSPTPQARVERGVTAQRLSTQIARYDAAEHGLCFGRLDLADGTRRYLGRIGLPAEDREGEPLLVDWRAPAARAFYTATAGAPQQVRLRRHLHTRGRRVVRLDDELLDGVSGAPGDVELTGEAALLTALQAGRTGRMRDIVATLQAEQDRIIRSSRTGVLVVQGGPGTGKTVVALHRAAYLLYTHPRLVERGVLVVGPNPVFLSYIGQVLPGLGETSVLLATVGELFPGVVATATEEPAAAAVKGRHTMADVLAQAVRDRQAPVTGPVDLDVAAVWVRLPASFLEQAAERARGSLLPHNLARPLFVQDVVAEAARQLAAARGQLERELEEELARQVDLAALDRSAAADLARLFGSDAAESEDEAAAEVTSAEEFWRRVLPQEPALRRLLDRLWPLLTPQRLLADLYADPSRLASAAPQLTATERRALRRPAGAPWTPADVPLLDEAAELLGHDDSARRAREERQRAEEVAYAQGVLDIAQLGAGDEELAAADVIDAERLADRHGEADLRTVAERAAADRSWVFGHVVVDEAQELSPMAWRLLVRRCPTRSFTVVGDVAQTSEAAGASSWNEALTPFFGDRWRLEQLTVNYRTPAEIVRASERVLAEIHPDLAAPRPVREGAPAPWRAEAPAAELPGRAATAAREELSAVPDGRVAVIAAPEVLPALAAELPEASWGDAPDLERRLVLLTARQAKGLEFDSVVLLPHGIDALGDLYVALTRSTQRLCLLHPAPVPHLLADIPLRVLDAQR</sequence>
<keyword evidence="1 5" id="KW-0547">Nucleotide-binding</keyword>
<evidence type="ECO:0000256" key="4">
    <source>
        <dbReference type="ARBA" id="ARBA00022840"/>
    </source>
</evidence>
<gene>
    <name evidence="7" type="ORF">ACFP3V_05530</name>
</gene>
<keyword evidence="2 5" id="KW-0378">Hydrolase</keyword>
<accession>A0ABW1FXC3</accession>
<keyword evidence="8" id="KW-1185">Reference proteome</keyword>
<dbReference type="PROSITE" id="PS51198">
    <property type="entry name" value="UVRD_HELICASE_ATP_BIND"/>
    <property type="match status" value="1"/>
</dbReference>
<reference evidence="8" key="1">
    <citation type="journal article" date="2019" name="Int. J. Syst. Evol. Microbiol.">
        <title>The Global Catalogue of Microorganisms (GCM) 10K type strain sequencing project: providing services to taxonomists for standard genome sequencing and annotation.</title>
        <authorList>
            <consortium name="The Broad Institute Genomics Platform"/>
            <consortium name="The Broad Institute Genome Sequencing Center for Infectious Disease"/>
            <person name="Wu L."/>
            <person name="Ma J."/>
        </authorList>
    </citation>
    <scope>NUCLEOTIDE SEQUENCE [LARGE SCALE GENOMIC DNA]</scope>
    <source>
        <strain evidence="8">JCM 4816</strain>
    </source>
</reference>
<evidence type="ECO:0000313" key="8">
    <source>
        <dbReference type="Proteomes" id="UP001596174"/>
    </source>
</evidence>
<dbReference type="InterPro" id="IPR000212">
    <property type="entry name" value="DNA_helicase_UvrD/REP"/>
</dbReference>
<dbReference type="PANTHER" id="PTHR11070">
    <property type="entry name" value="UVRD / RECB / PCRA DNA HELICASE FAMILY MEMBER"/>
    <property type="match status" value="1"/>
</dbReference>
<keyword evidence="4 5" id="KW-0067">ATP-binding</keyword>
<name>A0ABW1FXC3_9ACTN</name>
<evidence type="ECO:0000256" key="3">
    <source>
        <dbReference type="ARBA" id="ARBA00022806"/>
    </source>
</evidence>
<dbReference type="InterPro" id="IPR027417">
    <property type="entry name" value="P-loop_NTPase"/>
</dbReference>
<evidence type="ECO:0000259" key="6">
    <source>
        <dbReference type="PROSITE" id="PS51198"/>
    </source>
</evidence>
<dbReference type="SUPFAM" id="SSF52540">
    <property type="entry name" value="P-loop containing nucleoside triphosphate hydrolases"/>
    <property type="match status" value="1"/>
</dbReference>